<proteinExistence type="predicted"/>
<dbReference type="CDD" id="cd06260">
    <property type="entry name" value="DUF820-like"/>
    <property type="match status" value="1"/>
</dbReference>
<name>A0AA96WJT2_9CYAN</name>
<dbReference type="AlphaFoldDB" id="A0AA96WJT2"/>
<feature type="domain" description="Putative restriction endonuclease" evidence="1">
    <location>
        <begin position="23"/>
        <end position="157"/>
    </location>
</feature>
<keyword evidence="2" id="KW-0378">Hydrolase</keyword>
<evidence type="ECO:0000313" key="2">
    <source>
        <dbReference type="EMBL" id="WNZ27232.1"/>
    </source>
</evidence>
<dbReference type="PANTHER" id="PTHR47152">
    <property type="entry name" value="SLR2084 PROTEIN-RELATED"/>
    <property type="match status" value="1"/>
</dbReference>
<keyword evidence="2" id="KW-0540">Nuclease</keyword>
<sequence>MIQVLQEPRSSEDKVTVYYDRTWEQFKHIQKGLEGSPGVRLSFYEGVVEIFMPGQSHEIFKKIIASLLEAFFLHWSIKVVPTGAVTQEQEGVASAQADESYCFGNAKPIPDLSIEVIFTSGSATKLKRYQALGVPEVWFWEDGLFTLYRLGDNGYTRIYKSQIPELAALDFDLLTQCVLVGETDWLEAVLMFKAALSQS</sequence>
<dbReference type="InterPro" id="IPR008538">
    <property type="entry name" value="Uma2"/>
</dbReference>
<dbReference type="EMBL" id="CP053587">
    <property type="protein sequence ID" value="WNZ27232.1"/>
    <property type="molecule type" value="Genomic_DNA"/>
</dbReference>
<dbReference type="SUPFAM" id="SSF52980">
    <property type="entry name" value="Restriction endonuclease-like"/>
    <property type="match status" value="1"/>
</dbReference>
<dbReference type="Gene3D" id="3.90.1570.10">
    <property type="entry name" value="tt1808, chain A"/>
    <property type="match status" value="1"/>
</dbReference>
<dbReference type="InterPro" id="IPR011335">
    <property type="entry name" value="Restrct_endonuc-II-like"/>
</dbReference>
<dbReference type="PANTHER" id="PTHR47152:SF4">
    <property type="entry name" value="SLR0445 PROTEIN"/>
    <property type="match status" value="1"/>
</dbReference>
<protein>
    <submittedName>
        <fullName evidence="2">Uma2 family endonuclease</fullName>
    </submittedName>
</protein>
<dbReference type="InterPro" id="IPR012296">
    <property type="entry name" value="Nuclease_put_TT1808"/>
</dbReference>
<evidence type="ECO:0000259" key="1">
    <source>
        <dbReference type="Pfam" id="PF05685"/>
    </source>
</evidence>
<reference evidence="2" key="1">
    <citation type="submission" date="2020-05" db="EMBL/GenBank/DDBJ databases">
        <authorList>
            <person name="Zhu T."/>
            <person name="Keshari N."/>
            <person name="Lu X."/>
        </authorList>
    </citation>
    <scope>NUCLEOTIDE SEQUENCE</scope>
    <source>
        <strain evidence="2">NK1-12</strain>
    </source>
</reference>
<dbReference type="RefSeq" id="WP_316436877.1">
    <property type="nucleotide sequence ID" value="NZ_CP053587.1"/>
</dbReference>
<keyword evidence="2" id="KW-0255">Endonuclease</keyword>
<organism evidence="2">
    <name type="scientific">Leptolyngbya sp. NK1-12</name>
    <dbReference type="NCBI Taxonomy" id="2547451"/>
    <lineage>
        <taxon>Bacteria</taxon>
        <taxon>Bacillati</taxon>
        <taxon>Cyanobacteriota</taxon>
        <taxon>Cyanophyceae</taxon>
        <taxon>Leptolyngbyales</taxon>
        <taxon>Leptolyngbyaceae</taxon>
        <taxon>Leptolyngbya group</taxon>
        <taxon>Leptolyngbya</taxon>
    </lineage>
</organism>
<accession>A0AA96WJT2</accession>
<dbReference type="Pfam" id="PF05685">
    <property type="entry name" value="Uma2"/>
    <property type="match status" value="1"/>
</dbReference>
<gene>
    <name evidence="2" type="ORF">HJG54_30510</name>
</gene>
<dbReference type="GO" id="GO:0004519">
    <property type="term" value="F:endonuclease activity"/>
    <property type="evidence" value="ECO:0007669"/>
    <property type="project" value="UniProtKB-KW"/>
</dbReference>